<evidence type="ECO:0000313" key="1">
    <source>
        <dbReference type="EMBL" id="CAB4165148.1"/>
    </source>
</evidence>
<organism evidence="1">
    <name type="scientific">uncultured Caudovirales phage</name>
    <dbReference type="NCBI Taxonomy" id="2100421"/>
    <lineage>
        <taxon>Viruses</taxon>
        <taxon>Duplodnaviria</taxon>
        <taxon>Heunggongvirae</taxon>
        <taxon>Uroviricota</taxon>
        <taxon>Caudoviricetes</taxon>
        <taxon>Peduoviridae</taxon>
        <taxon>Maltschvirus</taxon>
        <taxon>Maltschvirus maltsch</taxon>
    </lineage>
</organism>
<dbReference type="EMBL" id="LR796769">
    <property type="protein sequence ID" value="CAB4165148.1"/>
    <property type="molecule type" value="Genomic_DNA"/>
</dbReference>
<proteinExistence type="predicted"/>
<reference evidence="1" key="1">
    <citation type="submission" date="2020-04" db="EMBL/GenBank/DDBJ databases">
        <authorList>
            <person name="Chiriac C."/>
            <person name="Salcher M."/>
            <person name="Ghai R."/>
            <person name="Kavagutti S V."/>
        </authorList>
    </citation>
    <scope>NUCLEOTIDE SEQUENCE</scope>
</reference>
<accession>A0A6J5P7I7</accession>
<name>A0A6J5P7I7_9CAUD</name>
<sequence length="152" mass="16881">MSNRLPPELHIIKGTTGERKSKALPKDVRNRVPQADWLDDPTKWNKAQFIKETADFLWEVYGIGSNQDKHILAALAVQMDIYVRCWHELQSADIVVSHNNGATVGPNPYFTASDRALSRAVVLMNELGLTPKGRLASKTQEGGKYAKLLSGP</sequence>
<gene>
    <name evidence="1" type="ORF">UFOVP815_18</name>
</gene>
<dbReference type="Pfam" id="PF05119">
    <property type="entry name" value="Terminase_4"/>
    <property type="match status" value="1"/>
</dbReference>
<dbReference type="InterPro" id="IPR006448">
    <property type="entry name" value="Phage_term_ssu_P27"/>
</dbReference>
<protein>
    <submittedName>
        <fullName evidence="1">Phage terminase, small subunit, P27 family</fullName>
    </submittedName>
</protein>